<keyword evidence="3" id="KW-0812">Transmembrane</keyword>
<comment type="similarity">
    <text evidence="2">Belongs to the CDP-alcohol phosphatidyltransferase class-I family.</text>
</comment>
<evidence type="ECO:0000256" key="1">
    <source>
        <dbReference type="ARBA" id="ARBA00022679"/>
    </source>
</evidence>
<dbReference type="PROSITE" id="PS00379">
    <property type="entry name" value="CDP_ALCOHOL_P_TRANSF"/>
    <property type="match status" value="1"/>
</dbReference>
<dbReference type="Gene3D" id="1.20.120.1760">
    <property type="match status" value="1"/>
</dbReference>
<keyword evidence="1 2" id="KW-0808">Transferase</keyword>
<evidence type="ECO:0000313" key="4">
    <source>
        <dbReference type="EMBL" id="PZX15061.1"/>
    </source>
</evidence>
<feature type="transmembrane region" description="Helical" evidence="3">
    <location>
        <begin position="153"/>
        <end position="174"/>
    </location>
</feature>
<dbReference type="Pfam" id="PF01066">
    <property type="entry name" value="CDP-OH_P_transf"/>
    <property type="match status" value="1"/>
</dbReference>
<keyword evidence="3" id="KW-0472">Membrane</keyword>
<dbReference type="InterPro" id="IPR048254">
    <property type="entry name" value="CDP_ALCOHOL_P_TRANSF_CS"/>
</dbReference>
<feature type="transmembrane region" description="Helical" evidence="3">
    <location>
        <begin position="80"/>
        <end position="103"/>
    </location>
</feature>
<name>A0A2W7N4Q9_9RHOB</name>
<proteinExistence type="inferred from homology"/>
<evidence type="ECO:0000313" key="5">
    <source>
        <dbReference type="Proteomes" id="UP000248916"/>
    </source>
</evidence>
<accession>A0A2W7N4Q9</accession>
<feature type="transmembrane region" description="Helical" evidence="3">
    <location>
        <begin position="109"/>
        <end position="132"/>
    </location>
</feature>
<dbReference type="InterPro" id="IPR000462">
    <property type="entry name" value="CDP-OH_P_trans"/>
</dbReference>
<dbReference type="GO" id="GO:0016020">
    <property type="term" value="C:membrane"/>
    <property type="evidence" value="ECO:0007669"/>
    <property type="project" value="InterPro"/>
</dbReference>
<protein>
    <submittedName>
        <fullName evidence="4">Phosphatidylglycerophosphate synthase</fullName>
    </submittedName>
</protein>
<dbReference type="EMBL" id="QKZL01000011">
    <property type="protein sequence ID" value="PZX15061.1"/>
    <property type="molecule type" value="Genomic_DNA"/>
</dbReference>
<dbReference type="OrthoDB" id="9790577at2"/>
<evidence type="ECO:0000256" key="2">
    <source>
        <dbReference type="RuleBase" id="RU003750"/>
    </source>
</evidence>
<reference evidence="4 5" key="1">
    <citation type="submission" date="2018-06" db="EMBL/GenBank/DDBJ databases">
        <title>Genomic Encyclopedia of Archaeal and Bacterial Type Strains, Phase II (KMG-II): from individual species to whole genera.</title>
        <authorList>
            <person name="Goeker M."/>
        </authorList>
    </citation>
    <scope>NUCLEOTIDE SEQUENCE [LARGE SCALE GENOMIC DNA]</scope>
    <source>
        <strain evidence="4 5">DSM 22009</strain>
    </source>
</reference>
<keyword evidence="3" id="KW-1133">Transmembrane helix</keyword>
<sequence length="205" mass="21529">MLDSTARKLIDPPLDRIGRGLAERGIAPDLITLAGLGLGLLAAVSVAAGHPWLALLPLLASRLADGLDGAVARASQATDFGGYLDITADYLFYGAIPLAFVIADPATNAISGAFLLTSFYVNGASFLGYAILAEKRGLETSAQGKKSLYFSNGILEGTETIVFFVLICAIPSIFAPAAWIFGLLCFATATLRVMAARRIFSARKD</sequence>
<comment type="caution">
    <text evidence="4">The sequence shown here is derived from an EMBL/GenBank/DDBJ whole genome shotgun (WGS) entry which is preliminary data.</text>
</comment>
<keyword evidence="5" id="KW-1185">Reference proteome</keyword>
<organism evidence="4 5">
    <name type="scientific">Palleronia aestuarii</name>
    <dbReference type="NCBI Taxonomy" id="568105"/>
    <lineage>
        <taxon>Bacteria</taxon>
        <taxon>Pseudomonadati</taxon>
        <taxon>Pseudomonadota</taxon>
        <taxon>Alphaproteobacteria</taxon>
        <taxon>Rhodobacterales</taxon>
        <taxon>Roseobacteraceae</taxon>
        <taxon>Palleronia</taxon>
    </lineage>
</organism>
<gene>
    <name evidence="4" type="ORF">LX81_02650</name>
</gene>
<evidence type="ECO:0000256" key="3">
    <source>
        <dbReference type="SAM" id="Phobius"/>
    </source>
</evidence>
<dbReference type="RefSeq" id="WP_111537774.1">
    <property type="nucleotide sequence ID" value="NZ_QKZL01000011.1"/>
</dbReference>
<dbReference type="AlphaFoldDB" id="A0A2W7N4Q9"/>
<dbReference type="InterPro" id="IPR043130">
    <property type="entry name" value="CDP-OH_PTrfase_TM_dom"/>
</dbReference>
<dbReference type="Proteomes" id="UP000248916">
    <property type="component" value="Unassembled WGS sequence"/>
</dbReference>
<dbReference type="GO" id="GO:0016780">
    <property type="term" value="F:phosphotransferase activity, for other substituted phosphate groups"/>
    <property type="evidence" value="ECO:0007669"/>
    <property type="project" value="InterPro"/>
</dbReference>
<feature type="transmembrane region" description="Helical" evidence="3">
    <location>
        <begin position="30"/>
        <end position="59"/>
    </location>
</feature>
<dbReference type="GO" id="GO:0008654">
    <property type="term" value="P:phospholipid biosynthetic process"/>
    <property type="evidence" value="ECO:0007669"/>
    <property type="project" value="InterPro"/>
</dbReference>